<dbReference type="InterPro" id="IPR011867">
    <property type="entry name" value="ModB_ABC"/>
</dbReference>
<dbReference type="SUPFAM" id="SSF161098">
    <property type="entry name" value="MetI-like"/>
    <property type="match status" value="1"/>
</dbReference>
<organism evidence="13 14">
    <name type="scientific">Acidipila rosea</name>
    <dbReference type="NCBI Taxonomy" id="768535"/>
    <lineage>
        <taxon>Bacteria</taxon>
        <taxon>Pseudomonadati</taxon>
        <taxon>Acidobacteriota</taxon>
        <taxon>Terriglobia</taxon>
        <taxon>Terriglobales</taxon>
        <taxon>Acidobacteriaceae</taxon>
        <taxon>Acidipila</taxon>
    </lineage>
</organism>
<dbReference type="Gene3D" id="1.10.3720.10">
    <property type="entry name" value="MetI-like"/>
    <property type="match status" value="1"/>
</dbReference>
<dbReference type="Pfam" id="PF00528">
    <property type="entry name" value="BPD_transp_1"/>
    <property type="match status" value="1"/>
</dbReference>
<evidence type="ECO:0000256" key="3">
    <source>
        <dbReference type="ARBA" id="ARBA00007069"/>
    </source>
</evidence>
<dbReference type="OrthoDB" id="9795403at2"/>
<dbReference type="GO" id="GO:0015098">
    <property type="term" value="F:molybdate ion transmembrane transporter activity"/>
    <property type="evidence" value="ECO:0007669"/>
    <property type="project" value="UniProtKB-UniRule"/>
</dbReference>
<dbReference type="InterPro" id="IPR000515">
    <property type="entry name" value="MetI-like"/>
</dbReference>
<evidence type="ECO:0000256" key="10">
    <source>
        <dbReference type="RuleBase" id="RU363032"/>
    </source>
</evidence>
<keyword evidence="7 10" id="KW-0812">Transmembrane</keyword>
<evidence type="ECO:0000256" key="5">
    <source>
        <dbReference type="ARBA" id="ARBA00022475"/>
    </source>
</evidence>
<keyword evidence="9 10" id="KW-0472">Membrane</keyword>
<dbReference type="AlphaFoldDB" id="A0A4R1KXS1"/>
<evidence type="ECO:0000256" key="8">
    <source>
        <dbReference type="ARBA" id="ARBA00022989"/>
    </source>
</evidence>
<evidence type="ECO:0000256" key="1">
    <source>
        <dbReference type="ARBA" id="ARBA00002949"/>
    </source>
</evidence>
<evidence type="ECO:0000256" key="11">
    <source>
        <dbReference type="RuleBase" id="RU365097"/>
    </source>
</evidence>
<accession>A0A4R1KXS1</accession>
<dbReference type="EMBL" id="SMGK01000007">
    <property type="protein sequence ID" value="TCK70246.1"/>
    <property type="molecule type" value="Genomic_DNA"/>
</dbReference>
<evidence type="ECO:0000256" key="7">
    <source>
        <dbReference type="ARBA" id="ARBA00022692"/>
    </source>
</evidence>
<comment type="caution">
    <text evidence="13">The sequence shown here is derived from an EMBL/GenBank/DDBJ whole genome shotgun (WGS) entry which is preliminary data.</text>
</comment>
<dbReference type="PANTHER" id="PTHR30183:SF8">
    <property type="entry name" value="MOLYBDENUM TRANSPORT SYSTEM PERMEASE"/>
    <property type="match status" value="1"/>
</dbReference>
<dbReference type="InterPro" id="IPR035906">
    <property type="entry name" value="MetI-like_sf"/>
</dbReference>
<dbReference type="RefSeq" id="WP_131999237.1">
    <property type="nucleotide sequence ID" value="NZ_SMGK01000007.1"/>
</dbReference>
<evidence type="ECO:0000256" key="6">
    <source>
        <dbReference type="ARBA" id="ARBA00022505"/>
    </source>
</evidence>
<keyword evidence="5 11" id="KW-1003">Cell membrane</keyword>
<evidence type="ECO:0000313" key="13">
    <source>
        <dbReference type="EMBL" id="TCK70246.1"/>
    </source>
</evidence>
<dbReference type="NCBIfam" id="TIGR02141">
    <property type="entry name" value="modB_ABC"/>
    <property type="match status" value="1"/>
</dbReference>
<comment type="subcellular location">
    <subcellularLocation>
        <location evidence="2 10">Cell membrane</location>
        <topology evidence="2 10">Multi-pass membrane protein</topology>
    </subcellularLocation>
</comment>
<evidence type="ECO:0000256" key="4">
    <source>
        <dbReference type="ARBA" id="ARBA00022448"/>
    </source>
</evidence>
<dbReference type="PROSITE" id="PS50928">
    <property type="entry name" value="ABC_TM1"/>
    <property type="match status" value="1"/>
</dbReference>
<feature type="transmembrane region" description="Helical" evidence="10">
    <location>
        <begin position="48"/>
        <end position="69"/>
    </location>
</feature>
<dbReference type="CDD" id="cd06261">
    <property type="entry name" value="TM_PBP2"/>
    <property type="match status" value="1"/>
</dbReference>
<evidence type="ECO:0000259" key="12">
    <source>
        <dbReference type="PROSITE" id="PS50928"/>
    </source>
</evidence>
<protein>
    <recommendedName>
        <fullName evidence="11">Molybdenum transport system permease</fullName>
    </recommendedName>
</protein>
<sequence>MNGFDVTALLLSLRLAAVTTVLLLAISTPLAAWIVFGKSRGRALMEAASTLPLLLPPTVLGFYLLVLLGPRTALGRLFATLTGHPAAFSFTGLVIGSIIYSFPFTLQPIVAGFSSVPVSLIEAARLLGASRKRILWELVLPLSKRSLGAAAALCFAHTMGEFGVVLMIGGDIPHETRTLSIAIFDQVQDFDYHGANHTALLLLSISFVALASLYATRKQKLVA</sequence>
<keyword evidence="6 11" id="KW-0500">Molybdenum</keyword>
<keyword evidence="4 10" id="KW-0813">Transport</keyword>
<keyword evidence="14" id="KW-1185">Reference proteome</keyword>
<dbReference type="GO" id="GO:0005886">
    <property type="term" value="C:plasma membrane"/>
    <property type="evidence" value="ECO:0007669"/>
    <property type="project" value="UniProtKB-SubCell"/>
</dbReference>
<proteinExistence type="inferred from homology"/>
<dbReference type="Proteomes" id="UP000295210">
    <property type="component" value="Unassembled WGS sequence"/>
</dbReference>
<gene>
    <name evidence="13" type="ORF">C7378_3403</name>
</gene>
<comment type="similarity">
    <text evidence="3 11">Belongs to the binding-protein-dependent transport system permease family. CysTW subfamily.</text>
</comment>
<evidence type="ECO:0000256" key="9">
    <source>
        <dbReference type="ARBA" id="ARBA00023136"/>
    </source>
</evidence>
<reference evidence="13 14" key="1">
    <citation type="submission" date="2019-03" db="EMBL/GenBank/DDBJ databases">
        <title>Genomic Encyclopedia of Type Strains, Phase IV (KMG-IV): sequencing the most valuable type-strain genomes for metagenomic binning, comparative biology and taxonomic classification.</title>
        <authorList>
            <person name="Goeker M."/>
        </authorList>
    </citation>
    <scope>NUCLEOTIDE SEQUENCE [LARGE SCALE GENOMIC DNA]</scope>
    <source>
        <strain evidence="13 14">DSM 103428</strain>
    </source>
</reference>
<feature type="transmembrane region" description="Helical" evidence="10">
    <location>
        <begin position="147"/>
        <end position="169"/>
    </location>
</feature>
<comment type="caution">
    <text evidence="11">Lacks conserved residue(s) required for the propagation of feature annotation.</text>
</comment>
<comment type="function">
    <text evidence="1 11">Part of the binding-protein-dependent transport system for molybdenum; probably responsible for the translocation of the substrate across the membrane.</text>
</comment>
<feature type="transmembrane region" description="Helical" evidence="10">
    <location>
        <begin position="81"/>
        <end position="102"/>
    </location>
</feature>
<feature type="transmembrane region" description="Helical" evidence="10">
    <location>
        <begin position="198"/>
        <end position="216"/>
    </location>
</feature>
<evidence type="ECO:0000256" key="2">
    <source>
        <dbReference type="ARBA" id="ARBA00004651"/>
    </source>
</evidence>
<dbReference type="PANTHER" id="PTHR30183">
    <property type="entry name" value="MOLYBDENUM TRANSPORT SYSTEM PERMEASE PROTEIN MODB"/>
    <property type="match status" value="1"/>
</dbReference>
<name>A0A4R1KXS1_9BACT</name>
<evidence type="ECO:0000313" key="14">
    <source>
        <dbReference type="Proteomes" id="UP000295210"/>
    </source>
</evidence>
<keyword evidence="8 10" id="KW-1133">Transmembrane helix</keyword>
<feature type="domain" description="ABC transmembrane type-1" evidence="12">
    <location>
        <begin position="9"/>
        <end position="214"/>
    </location>
</feature>